<keyword evidence="2" id="KW-1185">Reference proteome</keyword>
<dbReference type="EMBL" id="JANPWB010000012">
    <property type="protein sequence ID" value="KAJ1121441.1"/>
    <property type="molecule type" value="Genomic_DNA"/>
</dbReference>
<reference evidence="1" key="1">
    <citation type="journal article" date="2022" name="bioRxiv">
        <title>Sequencing and chromosome-scale assembly of the giantPleurodeles waltlgenome.</title>
        <authorList>
            <person name="Brown T."/>
            <person name="Elewa A."/>
            <person name="Iarovenko S."/>
            <person name="Subramanian E."/>
            <person name="Araus A.J."/>
            <person name="Petzold A."/>
            <person name="Susuki M."/>
            <person name="Suzuki K.-i.T."/>
            <person name="Hayashi T."/>
            <person name="Toyoda A."/>
            <person name="Oliveira C."/>
            <person name="Osipova E."/>
            <person name="Leigh N.D."/>
            <person name="Simon A."/>
            <person name="Yun M.H."/>
        </authorList>
    </citation>
    <scope>NUCLEOTIDE SEQUENCE</scope>
    <source>
        <strain evidence="1">20211129_DDA</strain>
        <tissue evidence="1">Liver</tissue>
    </source>
</reference>
<evidence type="ECO:0000313" key="2">
    <source>
        <dbReference type="Proteomes" id="UP001066276"/>
    </source>
</evidence>
<evidence type="ECO:0000313" key="1">
    <source>
        <dbReference type="EMBL" id="KAJ1121441.1"/>
    </source>
</evidence>
<protein>
    <submittedName>
        <fullName evidence="1">Uncharacterized protein</fullName>
    </submittedName>
</protein>
<dbReference type="AlphaFoldDB" id="A0AAV7NZY5"/>
<accession>A0AAV7NZY5</accession>
<name>A0AAV7NZY5_PLEWA</name>
<sequence>MYSVHWDYINTLMKLEVKNHQENPAEEPQDLIDFYLEQLFESGAQRRRSGAPIALNEADVPPRKKSADGGSVLDLCQLSYCMKSPADVDLATEANRATRLGW</sequence>
<organism evidence="1 2">
    <name type="scientific">Pleurodeles waltl</name>
    <name type="common">Iberian ribbed newt</name>
    <dbReference type="NCBI Taxonomy" id="8319"/>
    <lineage>
        <taxon>Eukaryota</taxon>
        <taxon>Metazoa</taxon>
        <taxon>Chordata</taxon>
        <taxon>Craniata</taxon>
        <taxon>Vertebrata</taxon>
        <taxon>Euteleostomi</taxon>
        <taxon>Amphibia</taxon>
        <taxon>Batrachia</taxon>
        <taxon>Caudata</taxon>
        <taxon>Salamandroidea</taxon>
        <taxon>Salamandridae</taxon>
        <taxon>Pleurodelinae</taxon>
        <taxon>Pleurodeles</taxon>
    </lineage>
</organism>
<gene>
    <name evidence="1" type="ORF">NDU88_009549</name>
</gene>
<proteinExistence type="predicted"/>
<comment type="caution">
    <text evidence="1">The sequence shown here is derived from an EMBL/GenBank/DDBJ whole genome shotgun (WGS) entry which is preliminary data.</text>
</comment>
<dbReference type="Proteomes" id="UP001066276">
    <property type="component" value="Chromosome 8"/>
</dbReference>